<dbReference type="InterPro" id="IPR036901">
    <property type="entry name" value="Asp/Orn_carbamoylTrfase_sf"/>
</dbReference>
<comment type="similarity">
    <text evidence="2 6">Belongs to the aspartate/ornithine carbamoyltransferase superfamily. OTCase family.</text>
</comment>
<dbReference type="GO" id="GO:0016597">
    <property type="term" value="F:amino acid binding"/>
    <property type="evidence" value="ECO:0007669"/>
    <property type="project" value="InterPro"/>
</dbReference>
<dbReference type="GO" id="GO:0005737">
    <property type="term" value="C:cytoplasm"/>
    <property type="evidence" value="ECO:0007669"/>
    <property type="project" value="UniProtKB-SubCell"/>
</dbReference>
<dbReference type="UniPathway" id="UPA00068">
    <property type="reaction ID" value="UER00112"/>
</dbReference>
<dbReference type="EMBL" id="CP000360">
    <property type="protein sequence ID" value="ABF40820.1"/>
    <property type="molecule type" value="Genomic_DNA"/>
</dbReference>
<comment type="catalytic activity">
    <reaction evidence="5 6">
        <text>carbamoyl phosphate + L-ornithine = L-citrulline + phosphate + H(+)</text>
        <dbReference type="Rhea" id="RHEA:19513"/>
        <dbReference type="ChEBI" id="CHEBI:15378"/>
        <dbReference type="ChEBI" id="CHEBI:43474"/>
        <dbReference type="ChEBI" id="CHEBI:46911"/>
        <dbReference type="ChEBI" id="CHEBI:57743"/>
        <dbReference type="ChEBI" id="CHEBI:58228"/>
        <dbReference type="EC" id="2.1.3.3"/>
    </reaction>
</comment>
<protein>
    <recommendedName>
        <fullName evidence="3 6">Ornithine carbamoyltransferase</fullName>
        <shortName evidence="6">OTCase</shortName>
        <ecNumber evidence="3 6">2.1.3.3</ecNumber>
    </recommendedName>
</protein>
<reference evidence="9 10" key="1">
    <citation type="journal article" date="2009" name="Appl. Environ. Microbiol.">
        <title>Three genomes from the phylum Acidobacteria provide insight into the lifestyles of these microorganisms in soils.</title>
        <authorList>
            <person name="Ward N.L."/>
            <person name="Challacombe J.F."/>
            <person name="Janssen P.H."/>
            <person name="Henrissat B."/>
            <person name="Coutinho P.M."/>
            <person name="Wu M."/>
            <person name="Xie G."/>
            <person name="Haft D.H."/>
            <person name="Sait M."/>
            <person name="Badger J."/>
            <person name="Barabote R.D."/>
            <person name="Bradley B."/>
            <person name="Brettin T.S."/>
            <person name="Brinkac L.M."/>
            <person name="Bruce D."/>
            <person name="Creasy T."/>
            <person name="Daugherty S.C."/>
            <person name="Davidsen T.M."/>
            <person name="DeBoy R.T."/>
            <person name="Detter J.C."/>
            <person name="Dodson R.J."/>
            <person name="Durkin A.S."/>
            <person name="Ganapathy A."/>
            <person name="Gwinn-Giglio M."/>
            <person name="Han C.S."/>
            <person name="Khouri H."/>
            <person name="Kiss H."/>
            <person name="Kothari S.P."/>
            <person name="Madupu R."/>
            <person name="Nelson K.E."/>
            <person name="Nelson W.C."/>
            <person name="Paulsen I."/>
            <person name="Penn K."/>
            <person name="Ren Q."/>
            <person name="Rosovitz M.J."/>
            <person name="Selengut J.D."/>
            <person name="Shrivastava S."/>
            <person name="Sullivan S.A."/>
            <person name="Tapia R."/>
            <person name="Thompson L.S."/>
            <person name="Watkins K.L."/>
            <person name="Yang Q."/>
            <person name="Yu C."/>
            <person name="Zafar N."/>
            <person name="Zhou L."/>
            <person name="Kuske C.R."/>
        </authorList>
    </citation>
    <scope>NUCLEOTIDE SEQUENCE [LARGE SCALE GENOMIC DNA]</scope>
    <source>
        <strain evidence="9 10">Ellin345</strain>
    </source>
</reference>
<feature type="binding site" evidence="6">
    <location>
        <position position="292"/>
    </location>
    <ligand>
        <name>carbamoyl phosphate</name>
        <dbReference type="ChEBI" id="CHEBI:58228"/>
    </ligand>
</feature>
<gene>
    <name evidence="6" type="primary">argF</name>
    <name evidence="9" type="ordered locus">Acid345_1819</name>
</gene>
<comment type="subcellular location">
    <subcellularLocation>
        <location evidence="6">Cytoplasm</location>
    </subcellularLocation>
</comment>
<dbReference type="Pfam" id="PF00185">
    <property type="entry name" value="OTCace"/>
    <property type="match status" value="1"/>
</dbReference>
<feature type="binding site" evidence="6">
    <location>
        <begin position="228"/>
        <end position="229"/>
    </location>
    <ligand>
        <name>L-ornithine</name>
        <dbReference type="ChEBI" id="CHEBI:46911"/>
    </ligand>
</feature>
<dbReference type="Pfam" id="PF02729">
    <property type="entry name" value="OTCace_N"/>
    <property type="match status" value="1"/>
</dbReference>
<dbReference type="PANTHER" id="PTHR45753:SF3">
    <property type="entry name" value="ORNITHINE TRANSCARBAMYLASE, MITOCHONDRIAL"/>
    <property type="match status" value="1"/>
</dbReference>
<dbReference type="RefSeq" id="WP_011522622.1">
    <property type="nucleotide sequence ID" value="NC_008009.1"/>
</dbReference>
<dbReference type="InterPro" id="IPR006132">
    <property type="entry name" value="Asp/Orn_carbamoyltranf_P-bd"/>
</dbReference>
<dbReference type="KEGG" id="aba:Acid345_1819"/>
<evidence type="ECO:0000313" key="9">
    <source>
        <dbReference type="EMBL" id="ABF40820.1"/>
    </source>
</evidence>
<dbReference type="HAMAP" id="MF_01109">
    <property type="entry name" value="OTCase"/>
    <property type="match status" value="1"/>
</dbReference>
<dbReference type="AlphaFoldDB" id="Q1IQN0"/>
<dbReference type="Proteomes" id="UP000002432">
    <property type="component" value="Chromosome"/>
</dbReference>
<feature type="binding site" evidence="6">
    <location>
        <begin position="129"/>
        <end position="132"/>
    </location>
    <ligand>
        <name>carbamoyl phosphate</name>
        <dbReference type="ChEBI" id="CHEBI:58228"/>
    </ligand>
</feature>
<feature type="domain" description="Aspartate/ornithine carbamoyltransferase Asp/Orn-binding" evidence="7">
    <location>
        <begin position="149"/>
        <end position="301"/>
    </location>
</feature>
<keyword evidence="10" id="KW-1185">Reference proteome</keyword>
<proteinExistence type="inferred from homology"/>
<evidence type="ECO:0000313" key="10">
    <source>
        <dbReference type="Proteomes" id="UP000002432"/>
    </source>
</evidence>
<dbReference type="PRINTS" id="PR00100">
    <property type="entry name" value="AOTCASE"/>
</dbReference>
<dbReference type="eggNOG" id="COG0078">
    <property type="taxonomic scope" value="Bacteria"/>
</dbReference>
<dbReference type="NCBIfam" id="TIGR00658">
    <property type="entry name" value="orni_carb_tr"/>
    <property type="match status" value="1"/>
</dbReference>
<feature type="domain" description="Aspartate/ornithine carbamoyltransferase carbamoyl-P binding" evidence="8">
    <location>
        <begin position="5"/>
        <end position="142"/>
    </location>
</feature>
<keyword evidence="6" id="KW-0055">Arginine biosynthesis</keyword>
<sequence length="323" mass="35997">MFASDFLSIRDFTPQQIRHLLDLAMHIKAMPQAYSRSLRGKTMALIFEKPSLRTRVSFDVGIQQLGGFSVYLSPAEINLGKREGVYDVAKNLERMVQGIMIRTFAHRIVEDMAAFASIPIINGLTDYSHPCQAMADYMTIFEAKGRLSGLKLAYVGDGNNVAHSLMFAGAQLGVHVWVATPDGYEPDHAAREWATRRAAETGGSCTITNDPVAAVEDADVIYTDVWASMGQESEAALRKKIFLPYQVNGKLFAQAKPDTIFMHCLPAHRGDEVTDEVIDSPRSFVFPEAENRLHAQKAIMLELMRDESVEHEHGVLHEVEMVK</sequence>
<feature type="binding site" evidence="6">
    <location>
        <position position="224"/>
    </location>
    <ligand>
        <name>L-ornithine</name>
        <dbReference type="ChEBI" id="CHEBI:46911"/>
    </ligand>
</feature>
<dbReference type="NCBIfam" id="NF001986">
    <property type="entry name" value="PRK00779.1"/>
    <property type="match status" value="1"/>
</dbReference>
<feature type="binding site" evidence="6">
    <location>
        <position position="102"/>
    </location>
    <ligand>
        <name>carbamoyl phosphate</name>
        <dbReference type="ChEBI" id="CHEBI:58228"/>
    </ligand>
</feature>
<name>Q1IQN0_KORVE</name>
<comment type="pathway">
    <text evidence="1 6">Amino-acid biosynthesis; L-arginine biosynthesis; L-arginine from L-ornithine and carbamoyl phosphate: step 1/3.</text>
</comment>
<dbReference type="PRINTS" id="PR00102">
    <property type="entry name" value="OTCASE"/>
</dbReference>
<feature type="binding site" evidence="6">
    <location>
        <position position="160"/>
    </location>
    <ligand>
        <name>L-ornithine</name>
        <dbReference type="ChEBI" id="CHEBI:46911"/>
    </ligand>
</feature>
<dbReference type="EnsemblBacteria" id="ABF40820">
    <property type="protein sequence ID" value="ABF40820"/>
    <property type="gene ID" value="Acid345_1819"/>
</dbReference>
<dbReference type="GO" id="GO:0042450">
    <property type="term" value="P:L-arginine biosynthetic process via ornithine"/>
    <property type="evidence" value="ECO:0007669"/>
    <property type="project" value="UniProtKB-UniRule"/>
</dbReference>
<accession>Q1IQN0</accession>
<dbReference type="GO" id="GO:0019240">
    <property type="term" value="P:citrulline biosynthetic process"/>
    <property type="evidence" value="ECO:0007669"/>
    <property type="project" value="TreeGrafter"/>
</dbReference>
<comment type="caution">
    <text evidence="6">Lacks conserved residue(s) required for the propagation of feature annotation.</text>
</comment>
<dbReference type="Gene3D" id="3.40.50.1370">
    <property type="entry name" value="Aspartate/ornithine carbamoyltransferase"/>
    <property type="match status" value="2"/>
</dbReference>
<evidence type="ECO:0000256" key="2">
    <source>
        <dbReference type="ARBA" id="ARBA00007805"/>
    </source>
</evidence>
<dbReference type="InterPro" id="IPR002292">
    <property type="entry name" value="Orn/put_carbamltrans"/>
</dbReference>
<dbReference type="STRING" id="204669.Acid345_1819"/>
<evidence type="ECO:0000259" key="8">
    <source>
        <dbReference type="Pfam" id="PF02729"/>
    </source>
</evidence>
<dbReference type="InterPro" id="IPR006130">
    <property type="entry name" value="Asp/Orn_carbamoylTrfase"/>
</dbReference>
<dbReference type="GO" id="GO:0004585">
    <property type="term" value="F:ornithine carbamoyltransferase activity"/>
    <property type="evidence" value="ECO:0007669"/>
    <property type="project" value="UniProtKB-UniRule"/>
</dbReference>
<evidence type="ECO:0000256" key="6">
    <source>
        <dbReference type="HAMAP-Rule" id="MF_01109"/>
    </source>
</evidence>
<dbReference type="SUPFAM" id="SSF53671">
    <property type="entry name" value="Aspartate/ornithine carbamoyltransferase"/>
    <property type="match status" value="1"/>
</dbReference>
<dbReference type="OrthoDB" id="9802587at2"/>
<evidence type="ECO:0000256" key="3">
    <source>
        <dbReference type="ARBA" id="ARBA00013007"/>
    </source>
</evidence>
<evidence type="ECO:0000259" key="7">
    <source>
        <dbReference type="Pfam" id="PF00185"/>
    </source>
</evidence>
<dbReference type="InterPro" id="IPR024904">
    <property type="entry name" value="OTCase_ArgI"/>
</dbReference>
<evidence type="ECO:0000256" key="1">
    <source>
        <dbReference type="ARBA" id="ARBA00004975"/>
    </source>
</evidence>
<keyword evidence="4 6" id="KW-0808">Transferase</keyword>
<feature type="binding site" evidence="6">
    <location>
        <begin position="264"/>
        <end position="265"/>
    </location>
    <ligand>
        <name>carbamoyl phosphate</name>
        <dbReference type="ChEBI" id="CHEBI:58228"/>
    </ligand>
</feature>
<dbReference type="PANTHER" id="PTHR45753">
    <property type="entry name" value="ORNITHINE CARBAMOYLTRANSFERASE, MITOCHONDRIAL"/>
    <property type="match status" value="1"/>
</dbReference>
<feature type="binding site" evidence="6">
    <location>
        <position position="78"/>
    </location>
    <ligand>
        <name>carbamoyl phosphate</name>
        <dbReference type="ChEBI" id="CHEBI:58228"/>
    </ligand>
</feature>
<keyword evidence="6" id="KW-0028">Amino-acid biosynthesis</keyword>
<dbReference type="HOGENOM" id="CLU_043846_3_2_0"/>
<evidence type="ECO:0000256" key="5">
    <source>
        <dbReference type="ARBA" id="ARBA00048772"/>
    </source>
</evidence>
<organism evidence="9 10">
    <name type="scientific">Koribacter versatilis (strain Ellin345)</name>
    <dbReference type="NCBI Taxonomy" id="204669"/>
    <lineage>
        <taxon>Bacteria</taxon>
        <taxon>Pseudomonadati</taxon>
        <taxon>Acidobacteriota</taxon>
        <taxon>Terriglobia</taxon>
        <taxon>Terriglobales</taxon>
        <taxon>Candidatus Korobacteraceae</taxon>
        <taxon>Candidatus Korobacter</taxon>
    </lineage>
</organism>
<dbReference type="InterPro" id="IPR006131">
    <property type="entry name" value="Asp_carbamoyltransf_Asp/Orn-bd"/>
</dbReference>
<dbReference type="FunFam" id="3.40.50.1370:FF:000008">
    <property type="entry name" value="Ornithine carbamoyltransferase"/>
    <property type="match status" value="1"/>
</dbReference>
<dbReference type="EC" id="2.1.3.3" evidence="3 6"/>
<evidence type="ECO:0000256" key="4">
    <source>
        <dbReference type="ARBA" id="ARBA00022679"/>
    </source>
</evidence>
<keyword evidence="6" id="KW-0963">Cytoplasm</keyword>